<dbReference type="SUPFAM" id="SSF48452">
    <property type="entry name" value="TPR-like"/>
    <property type="match status" value="1"/>
</dbReference>
<comment type="subcellular location">
    <subcellularLocation>
        <location evidence="1">Cell outer membrane</location>
    </subcellularLocation>
</comment>
<dbReference type="CDD" id="cd08977">
    <property type="entry name" value="SusD"/>
    <property type="match status" value="1"/>
</dbReference>
<keyword evidence="10" id="KW-1185">Reference proteome</keyword>
<dbReference type="EMBL" id="RQJP01000003">
    <property type="protein sequence ID" value="RRB13520.1"/>
    <property type="molecule type" value="Genomic_DNA"/>
</dbReference>
<dbReference type="Gene3D" id="1.25.40.390">
    <property type="match status" value="1"/>
</dbReference>
<evidence type="ECO:0000256" key="5">
    <source>
        <dbReference type="ARBA" id="ARBA00023237"/>
    </source>
</evidence>
<evidence type="ECO:0000256" key="3">
    <source>
        <dbReference type="ARBA" id="ARBA00022729"/>
    </source>
</evidence>
<proteinExistence type="inferred from homology"/>
<dbReference type="Pfam" id="PF07980">
    <property type="entry name" value="SusD_RagB"/>
    <property type="match status" value="1"/>
</dbReference>
<dbReference type="AlphaFoldDB" id="A0A3P1CJZ8"/>
<feature type="domain" description="SusD-like N-terminal" evidence="8">
    <location>
        <begin position="61"/>
        <end position="223"/>
    </location>
</feature>
<keyword evidence="3 6" id="KW-0732">Signal</keyword>
<dbReference type="InterPro" id="IPR012944">
    <property type="entry name" value="SusD_RagB_dom"/>
</dbReference>
<evidence type="ECO:0000259" key="8">
    <source>
        <dbReference type="Pfam" id="PF14322"/>
    </source>
</evidence>
<dbReference type="Pfam" id="PF14322">
    <property type="entry name" value="SusD-like_3"/>
    <property type="match status" value="1"/>
</dbReference>
<sequence>MRKLFISFVALFSCLSCSDQSVEVMPTDQLTNETVWSTPQNASLFLNDIYNALNPGPWSSVFTNVPTEVSNDPLDNYSDNSVNGNLAGIPSYTLFANNTYGPNAQIFGPQWSKMYANIRKCNLFLEKVAASSFDDATKKSMLAQARFLRAYYYTSLVNLYGGVPLITNVLNRNAEADINYPRNTYAECVSFIQEECTKAAADLPPTVAAVDLGRATKGAALALKGELELYAGKWADAVATNQQIMQLAVYELFADYGGLFYSANENNKEVIFDVQYAPNIKGHARDTYWGVTMLNNGLGWGSVNPTQDLVDDYEFLDGKTAAEGSAQYDPRNPYVNRDKRFYASILYDGTPWIGGQVIYTRLGIANNNNVFDASGAGGKNRTGYFLKKMLDPAVMPSRDNLNNFTGGSNSIVFRYAEVLLNLAEAKNELSGPDAAVYDAMNKIRTRAGLPNLPAGLSQEQMRQRIRRERRVELAFEGKRLFDLWRWRIAPNVFSKPLRAMKISTVNGALTYEVVNVGGGTIKFDPAKNYLMPIPQAVIDQNPKIVQNPGY</sequence>
<dbReference type="GO" id="GO:0009279">
    <property type="term" value="C:cell outer membrane"/>
    <property type="evidence" value="ECO:0007669"/>
    <property type="project" value="UniProtKB-SubCell"/>
</dbReference>
<evidence type="ECO:0000259" key="7">
    <source>
        <dbReference type="Pfam" id="PF07980"/>
    </source>
</evidence>
<dbReference type="RefSeq" id="WP_124907418.1">
    <property type="nucleotide sequence ID" value="NZ_RQJP01000003.1"/>
</dbReference>
<evidence type="ECO:0000256" key="1">
    <source>
        <dbReference type="ARBA" id="ARBA00004442"/>
    </source>
</evidence>
<dbReference type="Proteomes" id="UP000274271">
    <property type="component" value="Unassembled WGS sequence"/>
</dbReference>
<dbReference type="InterPro" id="IPR011990">
    <property type="entry name" value="TPR-like_helical_dom_sf"/>
</dbReference>
<feature type="chain" id="PRO_5018106398" evidence="6">
    <location>
        <begin position="22"/>
        <end position="550"/>
    </location>
</feature>
<comment type="caution">
    <text evidence="9">The sequence shown here is derived from an EMBL/GenBank/DDBJ whole genome shotgun (WGS) entry which is preliminary data.</text>
</comment>
<accession>A0A3P1CJZ8</accession>
<dbReference type="InterPro" id="IPR033985">
    <property type="entry name" value="SusD-like_N"/>
</dbReference>
<keyword evidence="4" id="KW-0472">Membrane</keyword>
<comment type="similarity">
    <text evidence="2">Belongs to the SusD family.</text>
</comment>
<feature type="signal peptide" evidence="6">
    <location>
        <begin position="1"/>
        <end position="21"/>
    </location>
</feature>
<evidence type="ECO:0000256" key="2">
    <source>
        <dbReference type="ARBA" id="ARBA00006275"/>
    </source>
</evidence>
<name>A0A3P1CJZ8_9BACT</name>
<reference evidence="9 10" key="1">
    <citation type="submission" date="2018-11" db="EMBL/GenBank/DDBJ databases">
        <authorList>
            <person name="Zhou Z."/>
            <person name="Wang G."/>
        </authorList>
    </citation>
    <scope>NUCLEOTIDE SEQUENCE [LARGE SCALE GENOMIC DNA]</scope>
    <source>
        <strain evidence="9 10">KCTC42998</strain>
    </source>
</reference>
<dbReference type="OrthoDB" id="5694214at2"/>
<organism evidence="9 10">
    <name type="scientific">Larkinella knui</name>
    <dbReference type="NCBI Taxonomy" id="2025310"/>
    <lineage>
        <taxon>Bacteria</taxon>
        <taxon>Pseudomonadati</taxon>
        <taxon>Bacteroidota</taxon>
        <taxon>Cytophagia</taxon>
        <taxon>Cytophagales</taxon>
        <taxon>Spirosomataceae</taxon>
        <taxon>Larkinella</taxon>
    </lineage>
</organism>
<evidence type="ECO:0000313" key="10">
    <source>
        <dbReference type="Proteomes" id="UP000274271"/>
    </source>
</evidence>
<gene>
    <name evidence="9" type="ORF">EHT87_14725</name>
</gene>
<feature type="domain" description="RagB/SusD" evidence="7">
    <location>
        <begin position="268"/>
        <end position="550"/>
    </location>
</feature>
<keyword evidence="5" id="KW-0998">Cell outer membrane</keyword>
<evidence type="ECO:0000256" key="4">
    <source>
        <dbReference type="ARBA" id="ARBA00023136"/>
    </source>
</evidence>
<evidence type="ECO:0000256" key="6">
    <source>
        <dbReference type="SAM" id="SignalP"/>
    </source>
</evidence>
<protein>
    <submittedName>
        <fullName evidence="9">RagB/SusD family nutrient uptake outer membrane protein</fullName>
    </submittedName>
</protein>
<evidence type="ECO:0000313" key="9">
    <source>
        <dbReference type="EMBL" id="RRB13520.1"/>
    </source>
</evidence>